<sequence length="67" mass="7538">MPLRTRPPTVLLRHITRSPQSELSDEDALSKRVKRGVFGYFGIVKDDDADKSLDKDDNSCLFGTLSE</sequence>
<accession>A0ACB9HX11</accession>
<dbReference type="Proteomes" id="UP001056120">
    <property type="component" value="Linkage Group LG11"/>
</dbReference>
<name>A0ACB9HX11_9ASTR</name>
<protein>
    <submittedName>
        <fullName evidence="1">Uncharacterized protein</fullName>
    </submittedName>
</protein>
<organism evidence="1 2">
    <name type="scientific">Smallanthus sonchifolius</name>
    <dbReference type="NCBI Taxonomy" id="185202"/>
    <lineage>
        <taxon>Eukaryota</taxon>
        <taxon>Viridiplantae</taxon>
        <taxon>Streptophyta</taxon>
        <taxon>Embryophyta</taxon>
        <taxon>Tracheophyta</taxon>
        <taxon>Spermatophyta</taxon>
        <taxon>Magnoliopsida</taxon>
        <taxon>eudicotyledons</taxon>
        <taxon>Gunneridae</taxon>
        <taxon>Pentapetalae</taxon>
        <taxon>asterids</taxon>
        <taxon>campanulids</taxon>
        <taxon>Asterales</taxon>
        <taxon>Asteraceae</taxon>
        <taxon>Asteroideae</taxon>
        <taxon>Heliantheae alliance</taxon>
        <taxon>Millerieae</taxon>
        <taxon>Smallanthus</taxon>
    </lineage>
</organism>
<proteinExistence type="predicted"/>
<comment type="caution">
    <text evidence="1">The sequence shown here is derived from an EMBL/GenBank/DDBJ whole genome shotgun (WGS) entry which is preliminary data.</text>
</comment>
<reference evidence="2" key="1">
    <citation type="journal article" date="2022" name="Mol. Ecol. Resour.">
        <title>The genomes of chicory, endive, great burdock and yacon provide insights into Asteraceae palaeo-polyploidization history and plant inulin production.</title>
        <authorList>
            <person name="Fan W."/>
            <person name="Wang S."/>
            <person name="Wang H."/>
            <person name="Wang A."/>
            <person name="Jiang F."/>
            <person name="Liu H."/>
            <person name="Zhao H."/>
            <person name="Xu D."/>
            <person name="Zhang Y."/>
        </authorList>
    </citation>
    <scope>NUCLEOTIDE SEQUENCE [LARGE SCALE GENOMIC DNA]</scope>
    <source>
        <strain evidence="2">cv. Yunnan</strain>
    </source>
</reference>
<evidence type="ECO:0000313" key="2">
    <source>
        <dbReference type="Proteomes" id="UP001056120"/>
    </source>
</evidence>
<reference evidence="1 2" key="2">
    <citation type="journal article" date="2022" name="Mol. Ecol. Resour.">
        <title>The genomes of chicory, endive, great burdock and yacon provide insights into Asteraceae paleo-polyploidization history and plant inulin production.</title>
        <authorList>
            <person name="Fan W."/>
            <person name="Wang S."/>
            <person name="Wang H."/>
            <person name="Wang A."/>
            <person name="Jiang F."/>
            <person name="Liu H."/>
            <person name="Zhao H."/>
            <person name="Xu D."/>
            <person name="Zhang Y."/>
        </authorList>
    </citation>
    <scope>NUCLEOTIDE SEQUENCE [LARGE SCALE GENOMIC DNA]</scope>
    <source>
        <strain evidence="2">cv. Yunnan</strain>
        <tissue evidence="1">Leaves</tissue>
    </source>
</reference>
<gene>
    <name evidence="1" type="ORF">L1987_35299</name>
</gene>
<keyword evidence="2" id="KW-1185">Reference proteome</keyword>
<dbReference type="EMBL" id="CM042028">
    <property type="protein sequence ID" value="KAI3799993.1"/>
    <property type="molecule type" value="Genomic_DNA"/>
</dbReference>
<evidence type="ECO:0000313" key="1">
    <source>
        <dbReference type="EMBL" id="KAI3799993.1"/>
    </source>
</evidence>